<evidence type="ECO:0000313" key="14">
    <source>
        <dbReference type="Proteomes" id="UP001204746"/>
    </source>
</evidence>
<organism evidence="13 14">
    <name type="scientific">Streptomyces rugosispiralis</name>
    <dbReference type="NCBI Taxonomy" id="2967341"/>
    <lineage>
        <taxon>Bacteria</taxon>
        <taxon>Bacillati</taxon>
        <taxon>Actinomycetota</taxon>
        <taxon>Actinomycetes</taxon>
        <taxon>Kitasatosporales</taxon>
        <taxon>Streptomycetaceae</taxon>
        <taxon>Streptomyces</taxon>
    </lineage>
</organism>
<proteinExistence type="inferred from homology"/>
<name>A0ABT1UP15_9ACTN</name>
<sequence length="241" mass="26209">MSPLPATVSAMVRTRLRAAVRRPSRPSRPSPQETEDRARPMSRARPRRAGRRIGRLLALTGAVGWLASFQLAVDDWRLLKDPAYQPPCDISPIVSCGSVMSSPEGSVFGFPNMLLGLGAFAAVAVLGVAVLTGARLHRMLWLALNTGALAGVVFAHWLIYQSLFGLGRLCPYCAVVWAVTIALFWYVTLHNLGRGVIPVPAAGRGALDLVLETHWLLLAGWYGVIAVLVLTRFWSSWSSLL</sequence>
<feature type="transmembrane region" description="Helical" evidence="11">
    <location>
        <begin position="53"/>
        <end position="73"/>
    </location>
</feature>
<reference evidence="13 14" key="1">
    <citation type="submission" date="2022-07" db="EMBL/GenBank/DDBJ databases">
        <authorList>
            <person name="Phongsopitanun W."/>
            <person name="Tanasupawat S."/>
        </authorList>
    </citation>
    <scope>NUCLEOTIDE SEQUENCE [LARGE SCALE GENOMIC DNA]</scope>
    <source>
        <strain evidence="13 14">RCU-064</strain>
    </source>
</reference>
<evidence type="ECO:0000256" key="6">
    <source>
        <dbReference type="ARBA" id="ARBA00023002"/>
    </source>
</evidence>
<evidence type="ECO:0000256" key="5">
    <source>
        <dbReference type="ARBA" id="ARBA00022989"/>
    </source>
</evidence>
<keyword evidence="8" id="KW-1015">Disulfide bond</keyword>
<keyword evidence="3 11" id="KW-0812">Transmembrane</keyword>
<evidence type="ECO:0000256" key="10">
    <source>
        <dbReference type="SAM" id="MobiDB-lite"/>
    </source>
</evidence>
<keyword evidence="6" id="KW-0560">Oxidoreductase</keyword>
<feature type="region of interest" description="Disordered" evidence="10">
    <location>
        <begin position="15"/>
        <end position="47"/>
    </location>
</feature>
<evidence type="ECO:0000313" key="13">
    <source>
        <dbReference type="EMBL" id="MCQ8186875.1"/>
    </source>
</evidence>
<protein>
    <submittedName>
        <fullName evidence="13">Vitamin K epoxide reductase family protein</fullName>
    </submittedName>
</protein>
<dbReference type="InterPro" id="IPR012932">
    <property type="entry name" value="VKOR"/>
</dbReference>
<dbReference type="RefSeq" id="WP_256648073.1">
    <property type="nucleotide sequence ID" value="NZ_JANIAA010000001.1"/>
</dbReference>
<keyword evidence="7 11" id="KW-0472">Membrane</keyword>
<dbReference type="Proteomes" id="UP001204746">
    <property type="component" value="Unassembled WGS sequence"/>
</dbReference>
<dbReference type="EMBL" id="JANIAA010000001">
    <property type="protein sequence ID" value="MCQ8186875.1"/>
    <property type="molecule type" value="Genomic_DNA"/>
</dbReference>
<evidence type="ECO:0000256" key="7">
    <source>
        <dbReference type="ARBA" id="ARBA00023136"/>
    </source>
</evidence>
<evidence type="ECO:0000259" key="12">
    <source>
        <dbReference type="SMART" id="SM00756"/>
    </source>
</evidence>
<feature type="transmembrane region" description="Helical" evidence="11">
    <location>
        <begin position="166"/>
        <end position="187"/>
    </location>
</feature>
<evidence type="ECO:0000256" key="2">
    <source>
        <dbReference type="ARBA" id="ARBA00006214"/>
    </source>
</evidence>
<dbReference type="Gene3D" id="1.20.1440.130">
    <property type="entry name" value="VKOR domain"/>
    <property type="match status" value="1"/>
</dbReference>
<feature type="transmembrane region" description="Helical" evidence="11">
    <location>
        <begin position="113"/>
        <end position="132"/>
    </location>
</feature>
<evidence type="ECO:0000256" key="3">
    <source>
        <dbReference type="ARBA" id="ARBA00022692"/>
    </source>
</evidence>
<dbReference type="PANTHER" id="PTHR34573">
    <property type="entry name" value="VKC DOMAIN-CONTAINING PROTEIN"/>
    <property type="match status" value="1"/>
</dbReference>
<keyword evidence="5 11" id="KW-1133">Transmembrane helix</keyword>
<gene>
    <name evidence="13" type="ORF">NP777_01125</name>
</gene>
<dbReference type="CDD" id="cd12922">
    <property type="entry name" value="VKOR_5"/>
    <property type="match status" value="1"/>
</dbReference>
<dbReference type="InterPro" id="IPR038354">
    <property type="entry name" value="VKOR_sf"/>
</dbReference>
<feature type="domain" description="Vitamin K epoxide reductase" evidence="12">
    <location>
        <begin position="50"/>
        <end position="191"/>
    </location>
</feature>
<evidence type="ECO:0000256" key="4">
    <source>
        <dbReference type="ARBA" id="ARBA00022719"/>
    </source>
</evidence>
<dbReference type="SMART" id="SM00756">
    <property type="entry name" value="VKc"/>
    <property type="match status" value="1"/>
</dbReference>
<feature type="transmembrane region" description="Helical" evidence="11">
    <location>
        <begin position="139"/>
        <end position="160"/>
    </location>
</feature>
<evidence type="ECO:0000256" key="1">
    <source>
        <dbReference type="ARBA" id="ARBA00004141"/>
    </source>
</evidence>
<keyword evidence="14" id="KW-1185">Reference proteome</keyword>
<dbReference type="Pfam" id="PF07884">
    <property type="entry name" value="VKOR"/>
    <property type="match status" value="1"/>
</dbReference>
<evidence type="ECO:0000256" key="9">
    <source>
        <dbReference type="ARBA" id="ARBA00023284"/>
    </source>
</evidence>
<feature type="transmembrane region" description="Helical" evidence="11">
    <location>
        <begin position="215"/>
        <end position="235"/>
    </location>
</feature>
<dbReference type="InterPro" id="IPR041714">
    <property type="entry name" value="VKOR_Actinobacteria"/>
</dbReference>
<comment type="subcellular location">
    <subcellularLocation>
        <location evidence="1">Membrane</location>
        <topology evidence="1">Multi-pass membrane protein</topology>
    </subcellularLocation>
</comment>
<accession>A0ABT1UP15</accession>
<dbReference type="PANTHER" id="PTHR34573:SF1">
    <property type="entry name" value="VITAMIN K EPOXIDE REDUCTASE DOMAIN-CONTAINING PROTEIN"/>
    <property type="match status" value="1"/>
</dbReference>
<keyword evidence="4" id="KW-0874">Quinone</keyword>
<comment type="similarity">
    <text evidence="2">Belongs to the VKOR family.</text>
</comment>
<evidence type="ECO:0000256" key="11">
    <source>
        <dbReference type="SAM" id="Phobius"/>
    </source>
</evidence>
<feature type="compositionally biased region" description="Basic residues" evidence="10">
    <location>
        <begin position="15"/>
        <end position="25"/>
    </location>
</feature>
<comment type="caution">
    <text evidence="13">The sequence shown here is derived from an EMBL/GenBank/DDBJ whole genome shotgun (WGS) entry which is preliminary data.</text>
</comment>
<evidence type="ECO:0000256" key="8">
    <source>
        <dbReference type="ARBA" id="ARBA00023157"/>
    </source>
</evidence>
<keyword evidence="9" id="KW-0676">Redox-active center</keyword>